<dbReference type="GO" id="GO:0032787">
    <property type="term" value="P:monocarboxylic acid metabolic process"/>
    <property type="evidence" value="ECO:0007669"/>
    <property type="project" value="UniProtKB-ARBA"/>
</dbReference>
<keyword evidence="2" id="KW-0560">Oxidoreductase</keyword>
<dbReference type="PRINTS" id="PR00081">
    <property type="entry name" value="GDHRDH"/>
</dbReference>
<dbReference type="SUPFAM" id="SSF51735">
    <property type="entry name" value="NAD(P)-binding Rossmann-fold domains"/>
    <property type="match status" value="1"/>
</dbReference>
<name>A0A1R1S709_9ACTN</name>
<evidence type="ECO:0000313" key="4">
    <source>
        <dbReference type="Proteomes" id="UP000186168"/>
    </source>
</evidence>
<dbReference type="EMBL" id="ASQP01000497">
    <property type="protein sequence ID" value="OMI33988.1"/>
    <property type="molecule type" value="Genomic_DNA"/>
</dbReference>
<dbReference type="STRING" id="67365.GCA_001704635_04848"/>
<protein>
    <submittedName>
        <fullName evidence="3">Acetoacetyl-CoA reductase</fullName>
    </submittedName>
</protein>
<dbReference type="PROSITE" id="PS00061">
    <property type="entry name" value="ADH_SHORT"/>
    <property type="match status" value="1"/>
</dbReference>
<dbReference type="Proteomes" id="UP000186168">
    <property type="component" value="Unassembled WGS sequence"/>
</dbReference>
<proteinExistence type="inferred from homology"/>
<dbReference type="Pfam" id="PF13561">
    <property type="entry name" value="adh_short_C2"/>
    <property type="match status" value="1"/>
</dbReference>
<accession>A0A1R1S709</accession>
<sequence>MDLGLEGRTVLVTGATGGIGRAAARAFAGQGARVAVAYRHRRETAEEFAAELAGEAGEERAFAVPYALDDPASPRWVVAAVERRWGALDVLVANAWRWGSRRGPRERFEDVREEEWLPVVSDNLAPAIRTVQCAVAGMRERGWGRIALVSSHNALAGARGQEFYGAAKAGLHGLARSLMWDLGGDGVLVNVVCPGLTTTDRVIAGLPGEVRERELAATPTGRLSTPQDIARALLFLCSAANGNITGEVLTVSGGR</sequence>
<evidence type="ECO:0000313" key="3">
    <source>
        <dbReference type="EMBL" id="OMI33988.1"/>
    </source>
</evidence>
<dbReference type="FunFam" id="3.40.50.720:FF:000173">
    <property type="entry name" value="3-oxoacyl-[acyl-carrier protein] reductase"/>
    <property type="match status" value="1"/>
</dbReference>
<reference evidence="3 4" key="1">
    <citation type="submission" date="2013-05" db="EMBL/GenBank/DDBJ databases">
        <title>Genome sequence of Streptomyces sparsogenes DSM 40356.</title>
        <authorList>
            <person name="Coyne S."/>
            <person name="Seebeck F.P."/>
        </authorList>
    </citation>
    <scope>NUCLEOTIDE SEQUENCE [LARGE SCALE GENOMIC DNA]</scope>
    <source>
        <strain evidence="3 4">DSM 40356</strain>
    </source>
</reference>
<comment type="caution">
    <text evidence="3">The sequence shown here is derived from an EMBL/GenBank/DDBJ whole genome shotgun (WGS) entry which is preliminary data.</text>
</comment>
<dbReference type="Gene3D" id="3.40.50.720">
    <property type="entry name" value="NAD(P)-binding Rossmann-like Domain"/>
    <property type="match status" value="1"/>
</dbReference>
<dbReference type="InterPro" id="IPR020904">
    <property type="entry name" value="Sc_DH/Rdtase_CS"/>
</dbReference>
<dbReference type="AlphaFoldDB" id="A0A1R1S709"/>
<dbReference type="PANTHER" id="PTHR42879:SF2">
    <property type="entry name" value="3-OXOACYL-[ACYL-CARRIER-PROTEIN] REDUCTASE FABG"/>
    <property type="match status" value="1"/>
</dbReference>
<dbReference type="GO" id="GO:0016491">
    <property type="term" value="F:oxidoreductase activity"/>
    <property type="evidence" value="ECO:0007669"/>
    <property type="project" value="UniProtKB-KW"/>
</dbReference>
<dbReference type="GeneID" id="96742483"/>
<keyword evidence="4" id="KW-1185">Reference proteome</keyword>
<dbReference type="InterPro" id="IPR050259">
    <property type="entry name" value="SDR"/>
</dbReference>
<gene>
    <name evidence="3" type="ORF">SPAR_38659</name>
</gene>
<dbReference type="InterPro" id="IPR036291">
    <property type="entry name" value="NAD(P)-bd_dom_sf"/>
</dbReference>
<dbReference type="PANTHER" id="PTHR42879">
    <property type="entry name" value="3-OXOACYL-(ACYL-CARRIER-PROTEIN) REDUCTASE"/>
    <property type="match status" value="1"/>
</dbReference>
<organism evidence="3 4">
    <name type="scientific">Streptomyces sparsogenes DSM 40356</name>
    <dbReference type="NCBI Taxonomy" id="1331668"/>
    <lineage>
        <taxon>Bacteria</taxon>
        <taxon>Bacillati</taxon>
        <taxon>Actinomycetota</taxon>
        <taxon>Actinomycetes</taxon>
        <taxon>Kitasatosporales</taxon>
        <taxon>Streptomycetaceae</taxon>
        <taxon>Streptomyces</taxon>
    </lineage>
</organism>
<evidence type="ECO:0000256" key="2">
    <source>
        <dbReference type="ARBA" id="ARBA00023002"/>
    </source>
</evidence>
<dbReference type="RefSeq" id="WP_065959682.1">
    <property type="nucleotide sequence ID" value="NZ_ASQP01000497.1"/>
</dbReference>
<comment type="similarity">
    <text evidence="1">Belongs to the short-chain dehydrogenases/reductases (SDR) family.</text>
</comment>
<evidence type="ECO:0000256" key="1">
    <source>
        <dbReference type="ARBA" id="ARBA00006484"/>
    </source>
</evidence>
<dbReference type="InterPro" id="IPR002347">
    <property type="entry name" value="SDR_fam"/>
</dbReference>